<feature type="domain" description="AMP-dependent synthetase/ligase" evidence="4">
    <location>
        <begin position="20"/>
        <end position="434"/>
    </location>
</feature>
<dbReference type="InterPro" id="IPR020459">
    <property type="entry name" value="AMP-binding"/>
</dbReference>
<evidence type="ECO:0000313" key="6">
    <source>
        <dbReference type="Proteomes" id="UP000824083"/>
    </source>
</evidence>
<dbReference type="PRINTS" id="PR00154">
    <property type="entry name" value="AMPBINDING"/>
</dbReference>
<dbReference type="CDD" id="cd05907">
    <property type="entry name" value="VL_LC_FACS_like"/>
    <property type="match status" value="1"/>
</dbReference>
<dbReference type="GO" id="GO:0004467">
    <property type="term" value="F:long-chain fatty acid-CoA ligase activity"/>
    <property type="evidence" value="ECO:0007669"/>
    <property type="project" value="UniProtKB-EC"/>
</dbReference>
<dbReference type="AlphaFoldDB" id="A0A9D1IK89"/>
<dbReference type="InterPro" id="IPR045851">
    <property type="entry name" value="AMP-bd_C_sf"/>
</dbReference>
<dbReference type="PANTHER" id="PTHR43272:SF33">
    <property type="entry name" value="AMP-BINDING DOMAIN-CONTAINING PROTEIN-RELATED"/>
    <property type="match status" value="1"/>
</dbReference>
<evidence type="ECO:0000259" key="4">
    <source>
        <dbReference type="Pfam" id="PF00501"/>
    </source>
</evidence>
<comment type="caution">
    <text evidence="5">The sequence shown here is derived from an EMBL/GenBank/DDBJ whole genome shotgun (WGS) entry which is preliminary data.</text>
</comment>
<evidence type="ECO:0000256" key="1">
    <source>
        <dbReference type="ARBA" id="ARBA00022741"/>
    </source>
</evidence>
<reference evidence="5" key="1">
    <citation type="submission" date="2020-10" db="EMBL/GenBank/DDBJ databases">
        <authorList>
            <person name="Gilroy R."/>
        </authorList>
    </citation>
    <scope>NUCLEOTIDE SEQUENCE</scope>
    <source>
        <strain evidence="5">7463</strain>
    </source>
</reference>
<proteinExistence type="predicted"/>
<reference evidence="5" key="2">
    <citation type="journal article" date="2021" name="PeerJ">
        <title>Extensive microbial diversity within the chicken gut microbiome revealed by metagenomics and culture.</title>
        <authorList>
            <person name="Gilroy R."/>
            <person name="Ravi A."/>
            <person name="Getino M."/>
            <person name="Pursley I."/>
            <person name="Horton D.L."/>
            <person name="Alikhan N.F."/>
            <person name="Baker D."/>
            <person name="Gharbi K."/>
            <person name="Hall N."/>
            <person name="Watson M."/>
            <person name="Adriaenssens E.M."/>
            <person name="Foster-Nyarko E."/>
            <person name="Jarju S."/>
            <person name="Secka A."/>
            <person name="Antonio M."/>
            <person name="Oren A."/>
            <person name="Chaudhuri R.R."/>
            <person name="La Ragione R."/>
            <person name="Hildebrand F."/>
            <person name="Pallen M.J."/>
        </authorList>
    </citation>
    <scope>NUCLEOTIDE SEQUENCE</scope>
    <source>
        <strain evidence="5">7463</strain>
    </source>
</reference>
<keyword evidence="5" id="KW-0436">Ligase</keyword>
<dbReference type="PROSITE" id="PS00455">
    <property type="entry name" value="AMP_BINDING"/>
    <property type="match status" value="1"/>
</dbReference>
<dbReference type="PANTHER" id="PTHR43272">
    <property type="entry name" value="LONG-CHAIN-FATTY-ACID--COA LIGASE"/>
    <property type="match status" value="1"/>
</dbReference>
<sequence>MAGHTYIDDFKTLPEMLTHTLATKPEKEGYRYFDYEHEKWTSVTWREFGERVMRWRKALAAMGFKRGDRVAMLLINSLDALTFDQAALANALVPVPLHAIDTPESAAYIMSDSGCRFLVTTTKARWNAIFHSDTPVPTLEQVVFTTEEEEGQSNDTRYCGVKKWLKAGESFEESELPEGPSEEDLAAIVYTSGTTGRPKGVMLTHRAVLSNVQDIAKQMPLDDEDLFLSYLPLSHTFERTATYYNCVAHGATLVFSRGPMQLAEDFKDIHPTLMCSVPRILEQFYAKIQAQYARLGSSAQEMAERVVAAGWRDFCRENDLPLEDDGLPAMDAIIKALYFDQVAAPVRALFGPRFKYIVSGGAALNGMVAKFFCALGLNIRQAYGLTEYSPVISMNGMTGNHPATVGLPLARCQVRAGENDELQVYGPSMMKGYWNLPKETAATFTEDGWLRTGDQVDLSDGGRVRIKGRIKEIIVTSTGEKISPVDVEFAIQEDHLFEQVMVLGEGRPYVTALVVVNDMLFRLLCEEVGITPDSPALNLCRDLRAKVVKRVRQAARHFPQYCVPRNVYILRKHWTAEDGLLTPTMKLRRRQIAERFAKEIEELYDSPRKR</sequence>
<dbReference type="InterPro" id="IPR000873">
    <property type="entry name" value="AMP-dep_synth/lig_dom"/>
</dbReference>
<dbReference type="Proteomes" id="UP000824083">
    <property type="component" value="Unassembled WGS sequence"/>
</dbReference>
<dbReference type="Pfam" id="PF23562">
    <property type="entry name" value="AMP-binding_C_3"/>
    <property type="match status" value="1"/>
</dbReference>
<keyword evidence="2" id="KW-0067">ATP-binding</keyword>
<dbReference type="GO" id="GO:0005524">
    <property type="term" value="F:ATP binding"/>
    <property type="evidence" value="ECO:0007669"/>
    <property type="project" value="UniProtKB-KW"/>
</dbReference>
<dbReference type="Pfam" id="PF00501">
    <property type="entry name" value="AMP-binding"/>
    <property type="match status" value="1"/>
</dbReference>
<comment type="catalytic activity">
    <reaction evidence="3">
        <text>a long-chain fatty acid + ATP + CoA = a long-chain fatty acyl-CoA + AMP + diphosphate</text>
        <dbReference type="Rhea" id="RHEA:15421"/>
        <dbReference type="ChEBI" id="CHEBI:30616"/>
        <dbReference type="ChEBI" id="CHEBI:33019"/>
        <dbReference type="ChEBI" id="CHEBI:57287"/>
        <dbReference type="ChEBI" id="CHEBI:57560"/>
        <dbReference type="ChEBI" id="CHEBI:83139"/>
        <dbReference type="ChEBI" id="CHEBI:456215"/>
        <dbReference type="EC" id="6.2.1.3"/>
    </reaction>
    <physiologicalReaction direction="left-to-right" evidence="3">
        <dbReference type="Rhea" id="RHEA:15422"/>
    </physiologicalReaction>
</comment>
<dbReference type="Gene3D" id="3.40.50.12780">
    <property type="entry name" value="N-terminal domain of ligase-like"/>
    <property type="match status" value="1"/>
</dbReference>
<evidence type="ECO:0000256" key="2">
    <source>
        <dbReference type="ARBA" id="ARBA00022840"/>
    </source>
</evidence>
<gene>
    <name evidence="5" type="ORF">IAC56_04835</name>
</gene>
<organism evidence="5 6">
    <name type="scientific">Candidatus Aphodousia faecigallinarum</name>
    <dbReference type="NCBI Taxonomy" id="2840677"/>
    <lineage>
        <taxon>Bacteria</taxon>
        <taxon>Pseudomonadati</taxon>
        <taxon>Pseudomonadota</taxon>
        <taxon>Betaproteobacteria</taxon>
        <taxon>Burkholderiales</taxon>
        <taxon>Sutterellaceae</taxon>
        <taxon>Sutterellaceae incertae sedis</taxon>
        <taxon>Candidatus Aphodousia</taxon>
    </lineage>
</organism>
<dbReference type="SUPFAM" id="SSF56801">
    <property type="entry name" value="Acetyl-CoA synthetase-like"/>
    <property type="match status" value="1"/>
</dbReference>
<keyword evidence="1" id="KW-0547">Nucleotide-binding</keyword>
<name>A0A9D1IK89_9BURK</name>
<dbReference type="Gene3D" id="3.30.300.30">
    <property type="match status" value="1"/>
</dbReference>
<accession>A0A9D1IK89</accession>
<dbReference type="InterPro" id="IPR042099">
    <property type="entry name" value="ANL_N_sf"/>
</dbReference>
<evidence type="ECO:0000313" key="5">
    <source>
        <dbReference type="EMBL" id="HIU37579.1"/>
    </source>
</evidence>
<protein>
    <submittedName>
        <fullName evidence="5">Long-chain fatty acid--CoA ligase</fullName>
    </submittedName>
</protein>
<dbReference type="EMBL" id="DVMY01000078">
    <property type="protein sequence ID" value="HIU37579.1"/>
    <property type="molecule type" value="Genomic_DNA"/>
</dbReference>
<dbReference type="InterPro" id="IPR020845">
    <property type="entry name" value="AMP-binding_CS"/>
</dbReference>
<evidence type="ECO:0000256" key="3">
    <source>
        <dbReference type="ARBA" id="ARBA00024484"/>
    </source>
</evidence>
<dbReference type="GO" id="GO:0016020">
    <property type="term" value="C:membrane"/>
    <property type="evidence" value="ECO:0007669"/>
    <property type="project" value="TreeGrafter"/>
</dbReference>